<feature type="transmembrane region" description="Helical" evidence="8">
    <location>
        <begin position="137"/>
        <end position="164"/>
    </location>
</feature>
<reference evidence="9 10" key="1">
    <citation type="journal article" date="2008" name="Int. J. Syst. Evol. Microbiol.">
        <title>Bizionia argentinensis sp. nov., isolated from surface marine water in Antarctica.</title>
        <authorList>
            <person name="Bercovich A."/>
            <person name="Vazquez S.C."/>
            <person name="Yankilevich P."/>
            <person name="Coria S.H."/>
            <person name="Foti M."/>
            <person name="Hernandez E."/>
            <person name="Vidal A."/>
            <person name="Ruberto L."/>
            <person name="Melo C."/>
            <person name="Marenssi S."/>
            <person name="Criscuolo M."/>
            <person name="Memoli M."/>
            <person name="Arguelles M."/>
            <person name="Mac Cormack W.P."/>
        </authorList>
    </citation>
    <scope>NUCLEOTIDE SEQUENCE [LARGE SCALE GENOMIC DNA]</scope>
    <source>
        <strain evidence="9 10">JUB59</strain>
    </source>
</reference>
<dbReference type="RefSeq" id="WP_008634725.1">
    <property type="nucleotide sequence ID" value="NZ_AFXZ01000002.1"/>
</dbReference>
<organism evidence="9 10">
    <name type="scientific">Bizionia argentinensis JUB59</name>
    <dbReference type="NCBI Taxonomy" id="1046627"/>
    <lineage>
        <taxon>Bacteria</taxon>
        <taxon>Pseudomonadati</taxon>
        <taxon>Bacteroidota</taxon>
        <taxon>Flavobacteriia</taxon>
        <taxon>Flavobacteriales</taxon>
        <taxon>Flavobacteriaceae</taxon>
        <taxon>Bizionia</taxon>
    </lineage>
</organism>
<dbReference type="GO" id="GO:0005886">
    <property type="term" value="C:plasma membrane"/>
    <property type="evidence" value="ECO:0007669"/>
    <property type="project" value="UniProtKB-SubCell"/>
</dbReference>
<feature type="transmembrane region" description="Helical" evidence="8">
    <location>
        <begin position="34"/>
        <end position="50"/>
    </location>
</feature>
<dbReference type="GO" id="GO:0055085">
    <property type="term" value="P:transmembrane transport"/>
    <property type="evidence" value="ECO:0007669"/>
    <property type="project" value="TreeGrafter"/>
</dbReference>
<keyword evidence="4" id="KW-1003">Cell membrane</keyword>
<keyword evidence="5 8" id="KW-0812">Transmembrane</keyword>
<dbReference type="EMBL" id="AFXZ01000002">
    <property type="protein sequence ID" value="EGV45044.1"/>
    <property type="molecule type" value="Genomic_DNA"/>
</dbReference>
<evidence type="ECO:0000256" key="4">
    <source>
        <dbReference type="ARBA" id="ARBA00022475"/>
    </source>
</evidence>
<evidence type="ECO:0000256" key="7">
    <source>
        <dbReference type="ARBA" id="ARBA00023136"/>
    </source>
</evidence>
<sequence>MSDNKIQISGSYLIKTLLILGGILSLLYFGSSLLLPLVVATIVAVLLNKLTVKLKHWGLPNWLAITTSILVMVVTFSLLSWLVGSQINNMAEDWPTIKEKGTEKLNGLSEWANQNLNWDYKDYIDNNKRLVDKVESVAGAVLSSFMNVLSQSLIIFVYIVLLLMQKSRFINFFKKLSSNSSGMTALLSDSSNIVSSYFFGKSKIMIFLFVIYYLGFLLGSVPYALFLALFGALFSIIPYVGNIIGGGIALVLSYLYGGTTPAIIVLAVISVAQLVENYILTPWIIGDETDLNPFFTVFGIILFSTLWGTVGAIIALPIVGVIKVIFAHTKGMEAYEHLLKKSD</sequence>
<keyword evidence="6 8" id="KW-1133">Transmembrane helix</keyword>
<name>G2E9H7_9FLAO</name>
<evidence type="ECO:0000256" key="2">
    <source>
        <dbReference type="ARBA" id="ARBA00009773"/>
    </source>
</evidence>
<dbReference type="OrthoDB" id="5761230at2"/>
<dbReference type="eggNOG" id="COG0628">
    <property type="taxonomic scope" value="Bacteria"/>
</dbReference>
<feature type="transmembrane region" description="Helical" evidence="8">
    <location>
        <begin position="62"/>
        <end position="83"/>
    </location>
</feature>
<comment type="caution">
    <text evidence="9">The sequence shown here is derived from an EMBL/GenBank/DDBJ whole genome shotgun (WGS) entry which is preliminary data.</text>
</comment>
<comment type="subcellular location">
    <subcellularLocation>
        <location evidence="1">Cell membrane</location>
        <topology evidence="1">Multi-pass membrane protein</topology>
    </subcellularLocation>
</comment>
<feature type="transmembrane region" description="Helical" evidence="8">
    <location>
        <begin position="297"/>
        <end position="322"/>
    </location>
</feature>
<evidence type="ECO:0000256" key="8">
    <source>
        <dbReference type="SAM" id="Phobius"/>
    </source>
</evidence>
<keyword evidence="3" id="KW-0813">Transport</keyword>
<dbReference type="STRING" id="1046627.BZARG_188"/>
<protein>
    <submittedName>
        <fullName evidence="9">AI-2E family transporter</fullName>
    </submittedName>
</protein>
<dbReference type="AlphaFoldDB" id="G2E9H7"/>
<dbReference type="PANTHER" id="PTHR21716">
    <property type="entry name" value="TRANSMEMBRANE PROTEIN"/>
    <property type="match status" value="1"/>
</dbReference>
<feature type="transmembrane region" description="Helical" evidence="8">
    <location>
        <begin position="263"/>
        <end position="285"/>
    </location>
</feature>
<evidence type="ECO:0000256" key="5">
    <source>
        <dbReference type="ARBA" id="ARBA00022692"/>
    </source>
</evidence>
<dbReference type="Pfam" id="PF01594">
    <property type="entry name" value="AI-2E_transport"/>
    <property type="match status" value="1"/>
</dbReference>
<proteinExistence type="inferred from homology"/>
<evidence type="ECO:0000313" key="9">
    <source>
        <dbReference type="EMBL" id="EGV45044.1"/>
    </source>
</evidence>
<accession>G2E9H7</accession>
<dbReference type="PANTHER" id="PTHR21716:SF53">
    <property type="entry name" value="PERMEASE PERM-RELATED"/>
    <property type="match status" value="1"/>
</dbReference>
<dbReference type="Proteomes" id="UP000003730">
    <property type="component" value="Unassembled WGS sequence"/>
</dbReference>
<evidence type="ECO:0000313" key="10">
    <source>
        <dbReference type="Proteomes" id="UP000003730"/>
    </source>
</evidence>
<comment type="similarity">
    <text evidence="2">Belongs to the autoinducer-2 exporter (AI-2E) (TC 2.A.86) family.</text>
</comment>
<feature type="transmembrane region" description="Helical" evidence="8">
    <location>
        <begin position="236"/>
        <end position="256"/>
    </location>
</feature>
<feature type="transmembrane region" description="Helical" evidence="8">
    <location>
        <begin position="206"/>
        <end position="230"/>
    </location>
</feature>
<dbReference type="InterPro" id="IPR002549">
    <property type="entry name" value="AI-2E-like"/>
</dbReference>
<evidence type="ECO:0000256" key="1">
    <source>
        <dbReference type="ARBA" id="ARBA00004651"/>
    </source>
</evidence>
<gene>
    <name evidence="9" type="ORF">BZARG_188</name>
</gene>
<evidence type="ECO:0000256" key="6">
    <source>
        <dbReference type="ARBA" id="ARBA00022989"/>
    </source>
</evidence>
<keyword evidence="10" id="KW-1185">Reference proteome</keyword>
<dbReference type="PATRIC" id="fig|1046627.3.peg.201"/>
<keyword evidence="7 8" id="KW-0472">Membrane</keyword>
<evidence type="ECO:0000256" key="3">
    <source>
        <dbReference type="ARBA" id="ARBA00022448"/>
    </source>
</evidence>